<evidence type="ECO:0000313" key="2">
    <source>
        <dbReference type="EMBL" id="VDI50234.1"/>
    </source>
</evidence>
<sequence length="434" mass="50150">MDVEDITYDEPAVSRRHNHYLLPQRSIRGLIIGKSDCGKTTLLNNLLLRDGWLDYDRLYVFGKSLHQPIYQLLHRALGKGFSKDDIRDLLSIKDRYPHSLVDVVQAMKPPPKPGGIEPFFFEEASDVPDPRELDPTRKNLMVFDDLMLSKQSKCEDYYVRGRHNNVDCFYLCQNYFKLPRQSIRENANFICLFEQDAKNRDHIRRDHCGDLTPAQFDALCDHCWAKPHGFMTIDLTSPKTAGKYRCNLDDFYREFFLENQRDLDLKNAPESPPRPPPECEHQWERMLINGEIPGYSCSQCGAERYARRIDDQDFEGRTYNSHSNRQPKPPPGPPCSIKTVRGHRCTHPSVSGSDKCKKHLNLFPEACYRCGAQIARGKDLRHIHDEIIAIPKFAILWSGVKVRIVGEYDIKTAKRISREPYCSFECPLGCEVSV</sequence>
<keyword evidence="3" id="KW-1185">Reference proteome</keyword>
<name>A0A8B6FKJ7_MYTGA</name>
<protein>
    <submittedName>
        <fullName evidence="2">Uncharacterized protein</fullName>
    </submittedName>
</protein>
<reference evidence="2" key="1">
    <citation type="submission" date="2018-11" db="EMBL/GenBank/DDBJ databases">
        <authorList>
            <person name="Alioto T."/>
            <person name="Alioto T."/>
        </authorList>
    </citation>
    <scope>NUCLEOTIDE SEQUENCE</scope>
</reference>
<dbReference type="EMBL" id="UYJE01006919">
    <property type="protein sequence ID" value="VDI50234.1"/>
    <property type="molecule type" value="Genomic_DNA"/>
</dbReference>
<organism evidence="2 3">
    <name type="scientific">Mytilus galloprovincialis</name>
    <name type="common">Mediterranean mussel</name>
    <dbReference type="NCBI Taxonomy" id="29158"/>
    <lineage>
        <taxon>Eukaryota</taxon>
        <taxon>Metazoa</taxon>
        <taxon>Spiralia</taxon>
        <taxon>Lophotrochozoa</taxon>
        <taxon>Mollusca</taxon>
        <taxon>Bivalvia</taxon>
        <taxon>Autobranchia</taxon>
        <taxon>Pteriomorphia</taxon>
        <taxon>Mytilida</taxon>
        <taxon>Mytiloidea</taxon>
        <taxon>Mytilidae</taxon>
        <taxon>Mytilinae</taxon>
        <taxon>Mytilus</taxon>
    </lineage>
</organism>
<dbReference type="OrthoDB" id="6134869at2759"/>
<dbReference type="AlphaFoldDB" id="A0A8B6FKJ7"/>
<dbReference type="Proteomes" id="UP000596742">
    <property type="component" value="Unassembled WGS sequence"/>
</dbReference>
<proteinExistence type="predicted"/>
<gene>
    <name evidence="2" type="ORF">MGAL_10B044926</name>
</gene>
<accession>A0A8B6FKJ7</accession>
<evidence type="ECO:0000256" key="1">
    <source>
        <dbReference type="SAM" id="MobiDB-lite"/>
    </source>
</evidence>
<comment type="caution">
    <text evidence="2">The sequence shown here is derived from an EMBL/GenBank/DDBJ whole genome shotgun (WGS) entry which is preliminary data.</text>
</comment>
<evidence type="ECO:0000313" key="3">
    <source>
        <dbReference type="Proteomes" id="UP000596742"/>
    </source>
</evidence>
<dbReference type="SUPFAM" id="SSF52540">
    <property type="entry name" value="P-loop containing nucleoside triphosphate hydrolases"/>
    <property type="match status" value="1"/>
</dbReference>
<feature type="region of interest" description="Disordered" evidence="1">
    <location>
        <begin position="315"/>
        <end position="336"/>
    </location>
</feature>
<dbReference type="InterPro" id="IPR027417">
    <property type="entry name" value="P-loop_NTPase"/>
</dbReference>